<dbReference type="InterPro" id="IPR011662">
    <property type="entry name" value="Secretin/TonB_short_N"/>
</dbReference>
<evidence type="ECO:0000256" key="9">
    <source>
        <dbReference type="SAM" id="Phobius"/>
    </source>
</evidence>
<comment type="subcellular location">
    <subcellularLocation>
        <location evidence="1 7">Cell outer membrane</location>
        <topology evidence="1 7">Multi-pass membrane protein</topology>
    </subcellularLocation>
</comment>
<keyword evidence="6 7" id="KW-0998">Cell outer membrane</keyword>
<sequence>MKTNRVLNRDKCRGWIRWSLVIGCILFSSMRIYASDVRLVNDSIKLDLKFEKSTMLEVLNTLKKKTALNFVYNHEEIKGIPLITKEFRQATVHQILDYCLRNTGYVFSVVNDVVVIKKKEVKRGQQKVTITGTVFDEKNEPLPGATVMLKGTTIGVASDVNGEFKLELPESDGMVLVVNFIGMVSQEIPVTRDVNLKIVLKMADTALDDVVVNGFYTKNKNTFTGSVTTVKGEELVQASSTNLIQALSTLVPGLRIVENNAQGSNPNAVPEIIIRGTNSLMTSDEAGINTPLIILDGIEISLEELYDLDLFDIESVNVLKDAAATVLYGERASNGVIVVERAHVKDDKVRFSYNFVPDFSFPDLSSMNLCNASEKLELERRAGLYNSANGNADRNYAYKLENVRKGIDTDWISKPLRNSFSHSHSLRVAGRGGNMDYKASASFKDTYGVMKGDYRRNYGLNFSLAYHMTNKLTISYQFAFGMTDSKDSPYGQFSTYTELNPYEPVYDEDGEYIRNYYFNKFDPSRNEKIENPLYNATLSSFSKSKSKSIKNSLSLRWDISKSFFVNGQFDLNLSDSKSDKYTSPENSAYENYTSPEELAQKGEYRQSSSDGNSYTGKLVANYSIALDEHGSVFGIHAGTEISREKTTSSQITAVGFLKDELDDLSYAMKYDDKAPSGSEKLSTRVGFFGDVDLSYRNRYFVNGVFRTSGSSKFGKNQRFAPFWSVGFGWNVHNEEFLKCDWLNTLRFRVSYGYTGNAGFSPYQAITTYKYSNDYRYYAGVGALPITMGNMDLKWQRTLKMNYGVTGGFLNDRLRVEFDYYVEKTKDMLIPIDVPLSMGVDNVKVNLGSAKNAGLDFSISGQIIQKKDWSWMLTVNGGHVYDKIEKISNALQRTNSETTSSDEWNAPKIQFKEGESQYAIYAMRSAGIDPATGKEVYINKNGEYTFDYSYDDQVVVGNTNPTIQGSIFTSFRYKGFSLSVSAAYTLGGDIYNTTLAKKVENINIKENVDRRAFTERWKEIGDETRFLGIPESGWATYLSERFVERKNELSISNINLQYEFNVEKLKLFGLKRLVVGIGASDIGRLSTVKFERGTSYPYCRSFNFILRPTF</sequence>
<dbReference type="InterPro" id="IPR012910">
    <property type="entry name" value="Plug_dom"/>
</dbReference>
<evidence type="ECO:0000256" key="1">
    <source>
        <dbReference type="ARBA" id="ARBA00004571"/>
    </source>
</evidence>
<evidence type="ECO:0000256" key="5">
    <source>
        <dbReference type="ARBA" id="ARBA00023136"/>
    </source>
</evidence>
<dbReference type="EMBL" id="JACIES010000001">
    <property type="protein sequence ID" value="MBB4024695.1"/>
    <property type="molecule type" value="Genomic_DNA"/>
</dbReference>
<proteinExistence type="inferred from homology"/>
<comment type="caution">
    <text evidence="12">The sequence shown here is derived from an EMBL/GenBank/DDBJ whole genome shotgun (WGS) entry which is preliminary data.</text>
</comment>
<keyword evidence="9" id="KW-1133">Transmembrane helix</keyword>
<evidence type="ECO:0000256" key="6">
    <source>
        <dbReference type="ARBA" id="ARBA00023237"/>
    </source>
</evidence>
<evidence type="ECO:0000256" key="3">
    <source>
        <dbReference type="ARBA" id="ARBA00022452"/>
    </source>
</evidence>
<keyword evidence="3 7" id="KW-1134">Transmembrane beta strand</keyword>
<name>A0A7W6MXE6_9BACT</name>
<evidence type="ECO:0000259" key="11">
    <source>
        <dbReference type="Pfam" id="PF07715"/>
    </source>
</evidence>
<dbReference type="InterPro" id="IPR036942">
    <property type="entry name" value="Beta-barrel_TonB_sf"/>
</dbReference>
<feature type="compositionally biased region" description="Polar residues" evidence="8">
    <location>
        <begin position="583"/>
        <end position="594"/>
    </location>
</feature>
<gene>
    <name evidence="12" type="ORF">GGR14_000456</name>
</gene>
<dbReference type="Proteomes" id="UP000546007">
    <property type="component" value="Unassembled WGS sequence"/>
</dbReference>
<dbReference type="InterPro" id="IPR039426">
    <property type="entry name" value="TonB-dep_rcpt-like"/>
</dbReference>
<reference evidence="12 13" key="1">
    <citation type="submission" date="2020-08" db="EMBL/GenBank/DDBJ databases">
        <title>Genomic Encyclopedia of Type Strains, Phase IV (KMG-IV): sequencing the most valuable type-strain genomes for metagenomic binning, comparative biology and taxonomic classification.</title>
        <authorList>
            <person name="Goeker M."/>
        </authorList>
    </citation>
    <scope>NUCLEOTIDE SEQUENCE [LARGE SCALE GENOMIC DNA]</scope>
    <source>
        <strain evidence="12 13">DSM 105721</strain>
    </source>
</reference>
<dbReference type="Gene3D" id="2.170.130.10">
    <property type="entry name" value="TonB-dependent receptor, plug domain"/>
    <property type="match status" value="1"/>
</dbReference>
<feature type="region of interest" description="Disordered" evidence="8">
    <location>
        <begin position="575"/>
        <end position="611"/>
    </location>
</feature>
<dbReference type="Pfam" id="PF07660">
    <property type="entry name" value="STN"/>
    <property type="match status" value="1"/>
</dbReference>
<protein>
    <submittedName>
        <fullName evidence="12">TonB-linked SusC/RagA family outer membrane protein</fullName>
    </submittedName>
</protein>
<dbReference type="Pfam" id="PF13715">
    <property type="entry name" value="CarbopepD_reg_2"/>
    <property type="match status" value="1"/>
</dbReference>
<evidence type="ECO:0000256" key="2">
    <source>
        <dbReference type="ARBA" id="ARBA00022448"/>
    </source>
</evidence>
<dbReference type="GeneID" id="93100912"/>
<dbReference type="RefSeq" id="WP_124316249.1">
    <property type="nucleotide sequence ID" value="NZ_AP028155.1"/>
</dbReference>
<dbReference type="InterPro" id="IPR037066">
    <property type="entry name" value="Plug_dom_sf"/>
</dbReference>
<dbReference type="NCBIfam" id="TIGR04056">
    <property type="entry name" value="OMP_RagA_SusC"/>
    <property type="match status" value="1"/>
</dbReference>
<dbReference type="SUPFAM" id="SSF56935">
    <property type="entry name" value="Porins"/>
    <property type="match status" value="1"/>
</dbReference>
<dbReference type="Pfam" id="PF07715">
    <property type="entry name" value="Plug"/>
    <property type="match status" value="1"/>
</dbReference>
<dbReference type="Gene3D" id="2.60.40.1120">
    <property type="entry name" value="Carboxypeptidase-like, regulatory domain"/>
    <property type="match status" value="1"/>
</dbReference>
<accession>A0A7W6MXE6</accession>
<feature type="domain" description="Secretin/TonB short N-terminal" evidence="10">
    <location>
        <begin position="68"/>
        <end position="119"/>
    </location>
</feature>
<dbReference type="OrthoDB" id="668629at2"/>
<organism evidence="12 13">
    <name type="scientific">Butyricimonas faecihominis</name>
    <dbReference type="NCBI Taxonomy" id="1472416"/>
    <lineage>
        <taxon>Bacteria</taxon>
        <taxon>Pseudomonadati</taxon>
        <taxon>Bacteroidota</taxon>
        <taxon>Bacteroidia</taxon>
        <taxon>Bacteroidales</taxon>
        <taxon>Odoribacteraceae</taxon>
        <taxon>Butyricimonas</taxon>
    </lineage>
</organism>
<keyword evidence="5 7" id="KW-0472">Membrane</keyword>
<comment type="similarity">
    <text evidence="7">Belongs to the TonB-dependent receptor family.</text>
</comment>
<evidence type="ECO:0000313" key="13">
    <source>
        <dbReference type="Proteomes" id="UP000546007"/>
    </source>
</evidence>
<dbReference type="AlphaFoldDB" id="A0A7W6MXE6"/>
<evidence type="ECO:0000313" key="12">
    <source>
        <dbReference type="EMBL" id="MBB4024695.1"/>
    </source>
</evidence>
<keyword evidence="4 7" id="KW-0812">Transmembrane</keyword>
<feature type="domain" description="TonB-dependent receptor plug" evidence="11">
    <location>
        <begin position="221"/>
        <end position="336"/>
    </location>
</feature>
<dbReference type="InterPro" id="IPR008969">
    <property type="entry name" value="CarboxyPept-like_regulatory"/>
</dbReference>
<dbReference type="InterPro" id="IPR023996">
    <property type="entry name" value="TonB-dep_OMP_SusC/RagA"/>
</dbReference>
<dbReference type="SUPFAM" id="SSF49464">
    <property type="entry name" value="Carboxypeptidase regulatory domain-like"/>
    <property type="match status" value="1"/>
</dbReference>
<keyword evidence="2 7" id="KW-0813">Transport</keyword>
<evidence type="ECO:0000256" key="8">
    <source>
        <dbReference type="SAM" id="MobiDB-lite"/>
    </source>
</evidence>
<feature type="transmembrane region" description="Helical" evidence="9">
    <location>
        <begin position="15"/>
        <end position="34"/>
    </location>
</feature>
<dbReference type="GO" id="GO:0009279">
    <property type="term" value="C:cell outer membrane"/>
    <property type="evidence" value="ECO:0007669"/>
    <property type="project" value="UniProtKB-SubCell"/>
</dbReference>
<dbReference type="PROSITE" id="PS52016">
    <property type="entry name" value="TONB_DEPENDENT_REC_3"/>
    <property type="match status" value="1"/>
</dbReference>
<evidence type="ECO:0000256" key="4">
    <source>
        <dbReference type="ARBA" id="ARBA00022692"/>
    </source>
</evidence>
<evidence type="ECO:0000256" key="7">
    <source>
        <dbReference type="PROSITE-ProRule" id="PRU01360"/>
    </source>
</evidence>
<dbReference type="Gene3D" id="2.40.170.20">
    <property type="entry name" value="TonB-dependent receptor, beta-barrel domain"/>
    <property type="match status" value="1"/>
</dbReference>
<keyword evidence="13" id="KW-1185">Reference proteome</keyword>
<evidence type="ECO:0000259" key="10">
    <source>
        <dbReference type="Pfam" id="PF07660"/>
    </source>
</evidence>